<keyword evidence="2" id="KW-1133">Transmembrane helix</keyword>
<organism evidence="3 4">
    <name type="scientific">Tetraparma gracilis</name>
    <dbReference type="NCBI Taxonomy" id="2962635"/>
    <lineage>
        <taxon>Eukaryota</taxon>
        <taxon>Sar</taxon>
        <taxon>Stramenopiles</taxon>
        <taxon>Ochrophyta</taxon>
        <taxon>Bolidophyceae</taxon>
        <taxon>Parmales</taxon>
        <taxon>Triparmaceae</taxon>
        <taxon>Tetraparma</taxon>
    </lineage>
</organism>
<dbReference type="Gene3D" id="1.10.287.70">
    <property type="match status" value="1"/>
</dbReference>
<dbReference type="Proteomes" id="UP001165060">
    <property type="component" value="Unassembled WGS sequence"/>
</dbReference>
<feature type="transmembrane region" description="Helical" evidence="2">
    <location>
        <begin position="70"/>
        <end position="91"/>
    </location>
</feature>
<protein>
    <submittedName>
        <fullName evidence="3">Uncharacterized protein</fullName>
    </submittedName>
</protein>
<reference evidence="3 4" key="1">
    <citation type="journal article" date="2023" name="Commun. Biol.">
        <title>Genome analysis of Parmales, the sister group of diatoms, reveals the evolutionary specialization of diatoms from phago-mixotrophs to photoautotrophs.</title>
        <authorList>
            <person name="Ban H."/>
            <person name="Sato S."/>
            <person name="Yoshikawa S."/>
            <person name="Yamada K."/>
            <person name="Nakamura Y."/>
            <person name="Ichinomiya M."/>
            <person name="Sato N."/>
            <person name="Blanc-Mathieu R."/>
            <person name="Endo H."/>
            <person name="Kuwata A."/>
            <person name="Ogata H."/>
        </authorList>
    </citation>
    <scope>NUCLEOTIDE SEQUENCE [LARGE SCALE GENOMIC DNA]</scope>
</reference>
<dbReference type="SUPFAM" id="SSF81324">
    <property type="entry name" value="Voltage-gated potassium channels"/>
    <property type="match status" value="1"/>
</dbReference>
<feature type="compositionally biased region" description="Low complexity" evidence="1">
    <location>
        <begin position="112"/>
        <end position="129"/>
    </location>
</feature>
<proteinExistence type="predicted"/>
<name>A0ABQ6MMQ3_9STRA</name>
<keyword evidence="4" id="KW-1185">Reference proteome</keyword>
<evidence type="ECO:0000313" key="4">
    <source>
        <dbReference type="Proteomes" id="UP001165060"/>
    </source>
</evidence>
<keyword evidence="2" id="KW-0472">Membrane</keyword>
<keyword evidence="2" id="KW-0812">Transmembrane</keyword>
<evidence type="ECO:0000256" key="2">
    <source>
        <dbReference type="SAM" id="Phobius"/>
    </source>
</evidence>
<sequence>MQLSRCCSRGPALDEMGFEATPLTWSESLAESVDSIRLAMRCLGCLWYTASLPLRLAFLPDYSLAGGDYLLYSVLDLVYTIFFLSEICLSYQLTPGAKIKPGAEPGAEDANSLSSSLSSSPSGVAGAVPPGEVEDLDEDAMPPLASLSALYEVLATLPVEYIAVAAGLNSPELPLIYFMMNRAMRITLLPSYFNQLQMFLTETGRLKNVGIHRAWMLFSAMGLMGHWCACMFFMVAQQDAEQGDPVTWPEADALYVMQERVNATGDETP</sequence>
<gene>
    <name evidence="3" type="ORF">TeGR_g13608</name>
</gene>
<dbReference type="EMBL" id="BRYB01001563">
    <property type="protein sequence ID" value="GMI28639.1"/>
    <property type="molecule type" value="Genomic_DNA"/>
</dbReference>
<evidence type="ECO:0000313" key="3">
    <source>
        <dbReference type="EMBL" id="GMI28639.1"/>
    </source>
</evidence>
<feature type="transmembrane region" description="Helical" evidence="2">
    <location>
        <begin position="214"/>
        <end position="236"/>
    </location>
</feature>
<feature type="region of interest" description="Disordered" evidence="1">
    <location>
        <begin position="104"/>
        <end position="129"/>
    </location>
</feature>
<evidence type="ECO:0000256" key="1">
    <source>
        <dbReference type="SAM" id="MobiDB-lite"/>
    </source>
</evidence>
<comment type="caution">
    <text evidence="3">The sequence shown here is derived from an EMBL/GenBank/DDBJ whole genome shotgun (WGS) entry which is preliminary data.</text>
</comment>
<accession>A0ABQ6MMQ3</accession>
<feature type="transmembrane region" description="Helical" evidence="2">
    <location>
        <begin position="38"/>
        <end position="58"/>
    </location>
</feature>